<dbReference type="HOGENOM" id="CLU_1085949_0_0_1"/>
<dbReference type="EMBL" id="AQGS01000635">
    <property type="protein sequence ID" value="EPS37540.1"/>
    <property type="molecule type" value="Genomic_DNA"/>
</dbReference>
<comment type="caution">
    <text evidence="1">The sequence shown here is derived from an EMBL/GenBank/DDBJ whole genome shotgun (WGS) entry which is preliminary data.</text>
</comment>
<keyword evidence="2" id="KW-1185">Reference proteome</keyword>
<dbReference type="OrthoDB" id="5390356at2759"/>
<gene>
    <name evidence="1" type="ORF">H072_8769</name>
</gene>
<dbReference type="OMA" id="MITIDQP"/>
<accession>S8A3F2</accession>
<evidence type="ECO:0000313" key="2">
    <source>
        <dbReference type="Proteomes" id="UP000015100"/>
    </source>
</evidence>
<reference evidence="2" key="2">
    <citation type="submission" date="2013-04" db="EMBL/GenBank/DDBJ databases">
        <title>Genomic mechanisms accounting for the adaptation to parasitism in nematode-trapping fungi.</title>
        <authorList>
            <person name="Ahren D.G."/>
        </authorList>
    </citation>
    <scope>NUCLEOTIDE SEQUENCE [LARGE SCALE GENOMIC DNA]</scope>
    <source>
        <strain evidence="2">CBS 200.50</strain>
    </source>
</reference>
<sequence>MATKSTAFTALGADLEEVVDMITIDQPLAATTASTEPTLQDMVDDAVAGIENAKELLDPNSAGTRWLDSILAEVRAVPQIEITLQRDIWGARDGQPWARNIWTVIGEFADYLTNSGEPDWQSPETITMWLYQGYFDPVVGVYELNQGKADDILLAAGHISQVLQDRAIAIPRRARMSQRFVAGRSGTDARQIFDVFFPAVQELSYWMLDYSDLFKDIREDLEIIFDPNSGNAVPPAFGGAVGAALLTAQNILGNLW</sequence>
<dbReference type="AlphaFoldDB" id="S8A3F2"/>
<evidence type="ECO:0000313" key="1">
    <source>
        <dbReference type="EMBL" id="EPS37540.1"/>
    </source>
</evidence>
<dbReference type="Proteomes" id="UP000015100">
    <property type="component" value="Unassembled WGS sequence"/>
</dbReference>
<proteinExistence type="predicted"/>
<reference evidence="1 2" key="1">
    <citation type="journal article" date="2013" name="PLoS Genet.">
        <title>Genomic mechanisms accounting for the adaptation to parasitism in nematode-trapping fungi.</title>
        <authorList>
            <person name="Meerupati T."/>
            <person name="Andersson K.M."/>
            <person name="Friman E."/>
            <person name="Kumar D."/>
            <person name="Tunlid A."/>
            <person name="Ahren D."/>
        </authorList>
    </citation>
    <scope>NUCLEOTIDE SEQUENCE [LARGE SCALE GENOMIC DNA]</scope>
    <source>
        <strain evidence="1 2">CBS 200.50</strain>
    </source>
</reference>
<name>S8A3F2_DACHA</name>
<protein>
    <submittedName>
        <fullName evidence="1">Uncharacterized protein</fullName>
    </submittedName>
</protein>
<organism evidence="1 2">
    <name type="scientific">Dactylellina haptotyla (strain CBS 200.50)</name>
    <name type="common">Nematode-trapping fungus</name>
    <name type="synonym">Monacrosporium haptotylum</name>
    <dbReference type="NCBI Taxonomy" id="1284197"/>
    <lineage>
        <taxon>Eukaryota</taxon>
        <taxon>Fungi</taxon>
        <taxon>Dikarya</taxon>
        <taxon>Ascomycota</taxon>
        <taxon>Pezizomycotina</taxon>
        <taxon>Orbiliomycetes</taxon>
        <taxon>Orbiliales</taxon>
        <taxon>Orbiliaceae</taxon>
        <taxon>Dactylellina</taxon>
    </lineage>
</organism>